<dbReference type="EMBL" id="AAACVH010000012">
    <property type="protein sequence ID" value="EAA8665297.1"/>
    <property type="molecule type" value="Genomic_DNA"/>
</dbReference>
<evidence type="ECO:0000313" key="7">
    <source>
        <dbReference type="EMBL" id="MIV46055.1"/>
    </source>
</evidence>
<dbReference type="InterPro" id="IPR050259">
    <property type="entry name" value="SDR"/>
</dbReference>
<dbReference type="Proteomes" id="UP000839834">
    <property type="component" value="Unassembled WGS sequence"/>
</dbReference>
<evidence type="ECO:0000313" key="9">
    <source>
        <dbReference type="EMBL" id="MMS77620.1"/>
    </source>
</evidence>
<dbReference type="FunFam" id="3.40.50.720:FF:000084">
    <property type="entry name" value="Short-chain dehydrogenase reductase"/>
    <property type="match status" value="1"/>
</dbReference>
<dbReference type="EMBL" id="CP030219">
    <property type="protein sequence ID" value="AXD72442.1"/>
    <property type="molecule type" value="Genomic_DNA"/>
</dbReference>
<dbReference type="EMBL" id="RNKS01000101">
    <property type="protein sequence ID" value="MGD31804.1"/>
    <property type="molecule type" value="Genomic_DNA"/>
</dbReference>
<dbReference type="Proteomes" id="UP000885336">
    <property type="component" value="Unassembled WGS sequence"/>
</dbReference>
<dbReference type="EMBL" id="RSUV01000020">
    <property type="protein sequence ID" value="MIV46055.1"/>
    <property type="molecule type" value="Genomic_DNA"/>
</dbReference>
<dbReference type="InterPro" id="IPR036291">
    <property type="entry name" value="NAD(P)-bd_dom_sf"/>
</dbReference>
<dbReference type="GO" id="GO:0032787">
    <property type="term" value="P:monocarboxylic acid metabolic process"/>
    <property type="evidence" value="ECO:0007669"/>
    <property type="project" value="UniProtKB-ARBA"/>
</dbReference>
<reference evidence="3 12" key="2">
    <citation type="submission" date="2018-06" db="EMBL/GenBank/DDBJ databases">
        <title>Completed Genome Sequences of 32 Strains from Various Serotypes of Salmonella enterica.</title>
        <authorList>
            <person name="Nash J.H.E."/>
            <person name="Robertson J."/>
            <person name="Bessonov K."/>
        </authorList>
    </citation>
    <scope>NUCLEOTIDE SEQUENCE [LARGE SCALE GENOMIC DNA]</scope>
    <source>
        <strain evidence="3 12">SA20021456</strain>
    </source>
</reference>
<sequence length="250" mass="26753">MSAKTIVITGALSGIGEECSYQFAYEKYNLIFSGLDIKQGEALQTKLRKVHPQCHFIMADVTDEKQVINLIKFTIKIYGRVDVVINSAGTEGHPSTHENTTVDDFHHVFNTNVLGTQLVMKHALPIMCKQCFGSLINISSRAGQAGVSGGGIYAASKHAVNGLTRSAALEVAAKGVRVNAIAPGPVDTDLFDRFVGRDKVKKAAFLNRMPSGEIITTKEIAGIALFLASDTARSIIGQIITVDGGYSVGI</sequence>
<organism evidence="10">
    <name type="scientific">Salmonella enterica</name>
    <name type="common">Salmonella choleraesuis</name>
    <dbReference type="NCBI Taxonomy" id="28901"/>
    <lineage>
        <taxon>Bacteria</taxon>
        <taxon>Pseudomonadati</taxon>
        <taxon>Pseudomonadota</taxon>
        <taxon>Gammaproteobacteria</taxon>
        <taxon>Enterobacterales</taxon>
        <taxon>Enterobacteriaceae</taxon>
        <taxon>Salmonella</taxon>
    </lineage>
</organism>
<evidence type="ECO:0000256" key="2">
    <source>
        <dbReference type="ARBA" id="ARBA00072649"/>
    </source>
</evidence>
<evidence type="ECO:0000313" key="10">
    <source>
        <dbReference type="EMBL" id="OHJ50004.1"/>
    </source>
</evidence>
<dbReference type="PANTHER" id="PTHR42879">
    <property type="entry name" value="3-OXOACYL-(ACYL-CARRIER-PROTEIN) REDUCTASE"/>
    <property type="match status" value="1"/>
</dbReference>
<dbReference type="PRINTS" id="PR00080">
    <property type="entry name" value="SDRFAMILY"/>
</dbReference>
<proteinExistence type="inferred from homology"/>
<evidence type="ECO:0000313" key="4">
    <source>
        <dbReference type="EMBL" id="EAA8665297.1"/>
    </source>
</evidence>
<dbReference type="CDD" id="cd05233">
    <property type="entry name" value="SDR_c"/>
    <property type="match status" value="1"/>
</dbReference>
<evidence type="ECO:0000256" key="1">
    <source>
        <dbReference type="ARBA" id="ARBA00006484"/>
    </source>
</evidence>
<dbReference type="Proteomes" id="UP000839530">
    <property type="component" value="Unassembled WGS sequence"/>
</dbReference>
<evidence type="ECO:0000313" key="11">
    <source>
        <dbReference type="EMBL" id="TPQ11859.1"/>
    </source>
</evidence>
<evidence type="ECO:0000313" key="3">
    <source>
        <dbReference type="EMBL" id="AXD72442.1"/>
    </source>
</evidence>
<evidence type="ECO:0000313" key="13">
    <source>
        <dbReference type="Proteomes" id="UP000320106"/>
    </source>
</evidence>
<dbReference type="EMBL" id="VFRH01000009">
    <property type="protein sequence ID" value="TPQ11859.1"/>
    <property type="molecule type" value="Genomic_DNA"/>
</dbReference>
<dbReference type="Proteomes" id="UP000866740">
    <property type="component" value="Unassembled WGS sequence"/>
</dbReference>
<dbReference type="Proteomes" id="UP000885283">
    <property type="component" value="Unassembled WGS sequence"/>
</dbReference>
<dbReference type="AlphaFoldDB" id="A0A1S0ZUY8"/>
<dbReference type="RefSeq" id="WP_023247949.1">
    <property type="nucleotide sequence ID" value="NZ_CP030219.1"/>
</dbReference>
<evidence type="ECO:0000313" key="8">
    <source>
        <dbReference type="EMBL" id="MLV99984.1"/>
    </source>
</evidence>
<dbReference type="Proteomes" id="UP000320106">
    <property type="component" value="Unassembled WGS sequence"/>
</dbReference>
<dbReference type="Gene3D" id="3.40.50.720">
    <property type="entry name" value="NAD(P)-binding Rossmann-like Domain"/>
    <property type="match status" value="1"/>
</dbReference>
<dbReference type="EMBL" id="MLTE01000014">
    <property type="protein sequence ID" value="OHJ50004.1"/>
    <property type="molecule type" value="Genomic_DNA"/>
</dbReference>
<evidence type="ECO:0000313" key="12">
    <source>
        <dbReference type="Proteomes" id="UP000251994"/>
    </source>
</evidence>
<evidence type="ECO:0000313" key="6">
    <source>
        <dbReference type="EMBL" id="MIK92817.1"/>
    </source>
</evidence>
<dbReference type="EMBL" id="RVIJ01000004">
    <property type="protein sequence ID" value="MLV99984.1"/>
    <property type="molecule type" value="Genomic_DNA"/>
</dbReference>
<gene>
    <name evidence="7" type="ORF">A7E06_21770</name>
    <name evidence="10" type="ORF">A7S51_19560</name>
    <name evidence="3" type="ORF">CHC34_16690</name>
    <name evidence="9" type="ORF">D9O31_13895</name>
    <name evidence="8" type="ORF">EAK82_06780</name>
    <name evidence="5" type="ORF">EE393_23365</name>
    <name evidence="11" type="ORF">FJR63_12155</name>
    <name evidence="6" type="ORF">KO51_14920</name>
    <name evidence="4" type="ORF">NL99_09690</name>
</gene>
<accession>A0A1S0ZUY8</accession>
<name>A0A1S0ZUY8_SALER</name>
<dbReference type="PRINTS" id="PR00081">
    <property type="entry name" value="GDHRDH"/>
</dbReference>
<dbReference type="Pfam" id="PF13561">
    <property type="entry name" value="adh_short_C2"/>
    <property type="match status" value="1"/>
</dbReference>
<evidence type="ECO:0000313" key="5">
    <source>
        <dbReference type="EMBL" id="MGD31804.1"/>
    </source>
</evidence>
<dbReference type="InterPro" id="IPR020904">
    <property type="entry name" value="Sc_DH/Rdtase_CS"/>
</dbReference>
<reference evidence="5" key="4">
    <citation type="submission" date="2018-11" db="EMBL/GenBank/DDBJ databases">
        <authorList>
            <consortium name="PulseNet: The National Subtyping Network for Foodborne Disease Surveillance"/>
            <person name="Tarr C.L."/>
            <person name="Trees E."/>
            <person name="Katz L.S."/>
            <person name="Carleton-Romer H.A."/>
            <person name="Stroika S."/>
            <person name="Kucerova Z."/>
            <person name="Roache K.F."/>
            <person name="Sabol A.L."/>
            <person name="Besser J."/>
            <person name="Gerner-Smidt P."/>
        </authorList>
    </citation>
    <scope>NUCLEOTIDE SEQUENCE [LARGE SCALE GENOMIC DNA]</scope>
    <source>
        <strain evidence="8">PNUSAS038541</strain>
        <strain evidence="9">PNUSAS052121</strain>
        <strain evidence="5">PNUSAS058450</strain>
    </source>
</reference>
<protein>
    <recommendedName>
        <fullName evidence="2">Oxidoreductase UcpA</fullName>
    </recommendedName>
</protein>
<dbReference type="InterPro" id="IPR002347">
    <property type="entry name" value="SDR_fam"/>
</dbReference>
<dbReference type="Proteomes" id="UP000251994">
    <property type="component" value="Chromosome"/>
</dbReference>
<dbReference type="EMBL" id="RSMR01000014">
    <property type="protein sequence ID" value="MIK92817.1"/>
    <property type="molecule type" value="Genomic_DNA"/>
</dbReference>
<reference evidence="10" key="1">
    <citation type="submission" date="2016-09" db="EMBL/GenBank/DDBJ databases">
        <title>Whole genome sequencing of Salmonella enterica.</title>
        <authorList>
            <person name="Bell R."/>
        </authorList>
    </citation>
    <scope>NUCLEOTIDE SEQUENCE [LARGE SCALE GENOMIC DNA]</scope>
    <source>
        <strain evidence="10">CFSAN044929</strain>
    </source>
</reference>
<dbReference type="Proteomes" id="UP000839526">
    <property type="component" value="Unassembled WGS sequence"/>
</dbReference>
<reference evidence="4" key="3">
    <citation type="submission" date="2018-08" db="EMBL/GenBank/DDBJ databases">
        <authorList>
            <consortium name="GenomeTrakr network: Whole genome sequencing for foodborne pathogen traceback"/>
        </authorList>
    </citation>
    <scope>NUCLEOTIDE SEQUENCE [LARGE SCALE GENOMIC DNA]</scope>
    <source>
        <strain evidence="7">CFSAN048114</strain>
        <strain evidence="6">FLUFL-1338</strain>
        <strain evidence="4">FLUFL-367</strain>
    </source>
</reference>
<dbReference type="SUPFAM" id="SSF51735">
    <property type="entry name" value="NAD(P)-binding Rossmann-fold domains"/>
    <property type="match status" value="1"/>
</dbReference>
<dbReference type="PROSITE" id="PS00061">
    <property type="entry name" value="ADH_SHORT"/>
    <property type="match status" value="1"/>
</dbReference>
<dbReference type="EMBL" id="RWAH01000012">
    <property type="protein sequence ID" value="MMS77620.1"/>
    <property type="molecule type" value="Genomic_DNA"/>
</dbReference>
<reference evidence="11 13" key="5">
    <citation type="submission" date="2019-06" db="EMBL/GenBank/DDBJ databases">
        <title>Comparative genome anaysis of Salmonella and Staphylococcus aureus isolated from China.</title>
        <authorList>
            <person name="Li L."/>
        </authorList>
    </citation>
    <scope>NUCLEOTIDE SEQUENCE [LARGE SCALE GENOMIC DNA]</scope>
    <source>
        <strain evidence="11 13">GSJ/2016-Sal.-012</strain>
    </source>
</reference>
<dbReference type="Proteomes" id="UP000885392">
    <property type="component" value="Unassembled WGS sequence"/>
</dbReference>
<dbReference type="PANTHER" id="PTHR42879:SF2">
    <property type="entry name" value="3-OXOACYL-[ACYL-CARRIER-PROTEIN] REDUCTASE FABG"/>
    <property type="match status" value="1"/>
</dbReference>
<comment type="similarity">
    <text evidence="1">Belongs to the short-chain dehydrogenases/reductases (SDR) family.</text>
</comment>